<feature type="compositionally biased region" description="Basic residues" evidence="2">
    <location>
        <begin position="25"/>
        <end position="36"/>
    </location>
</feature>
<proteinExistence type="predicted"/>
<protein>
    <submittedName>
        <fullName evidence="3">Uncharacterized protein</fullName>
    </submittedName>
</protein>
<keyword evidence="4" id="KW-1185">Reference proteome</keyword>
<evidence type="ECO:0000256" key="1">
    <source>
        <dbReference type="SAM" id="Coils"/>
    </source>
</evidence>
<sequence length="177" mass="20134">MGDSYTVQISTKLINQLAREDEKRSPRKVKKPKPKTPKSTNQPPKAEATQTQTQTLPPAPIFPPLFLPLPAPAPPVELPPEVESIREVLKESEKVLEKLKVEESEMLKELNKRSKELREKEFKLPYQNPIPCLKERSDCLECYKNYANEPLKCAETVKRFADCARISRQSAGVPVNK</sequence>
<feature type="compositionally biased region" description="Low complexity" evidence="2">
    <location>
        <begin position="37"/>
        <end position="56"/>
    </location>
</feature>
<feature type="region of interest" description="Disordered" evidence="2">
    <location>
        <begin position="15"/>
        <end position="66"/>
    </location>
</feature>
<feature type="coiled-coil region" evidence="1">
    <location>
        <begin position="82"/>
        <end position="120"/>
    </location>
</feature>
<feature type="compositionally biased region" description="Pro residues" evidence="2">
    <location>
        <begin position="57"/>
        <end position="66"/>
    </location>
</feature>
<dbReference type="PANTHER" id="PTHR47587">
    <property type="entry name" value="OS05G0103500 PROTEIN"/>
    <property type="match status" value="1"/>
</dbReference>
<organism evidence="3 4">
    <name type="scientific">Carex littledalei</name>
    <dbReference type="NCBI Taxonomy" id="544730"/>
    <lineage>
        <taxon>Eukaryota</taxon>
        <taxon>Viridiplantae</taxon>
        <taxon>Streptophyta</taxon>
        <taxon>Embryophyta</taxon>
        <taxon>Tracheophyta</taxon>
        <taxon>Spermatophyta</taxon>
        <taxon>Magnoliopsida</taxon>
        <taxon>Liliopsida</taxon>
        <taxon>Poales</taxon>
        <taxon>Cyperaceae</taxon>
        <taxon>Cyperoideae</taxon>
        <taxon>Cariceae</taxon>
        <taxon>Carex</taxon>
        <taxon>Carex subgen. Euthyceras</taxon>
    </lineage>
</organism>
<dbReference type="OrthoDB" id="70030at2759"/>
<evidence type="ECO:0000313" key="3">
    <source>
        <dbReference type="EMBL" id="KAF3337485.1"/>
    </source>
</evidence>
<evidence type="ECO:0000313" key="4">
    <source>
        <dbReference type="Proteomes" id="UP000623129"/>
    </source>
</evidence>
<gene>
    <name evidence="3" type="ORF">FCM35_KLT18072</name>
</gene>
<keyword evidence="1" id="KW-0175">Coiled coil</keyword>
<evidence type="ECO:0000256" key="2">
    <source>
        <dbReference type="SAM" id="MobiDB-lite"/>
    </source>
</evidence>
<dbReference type="Proteomes" id="UP000623129">
    <property type="component" value="Unassembled WGS sequence"/>
</dbReference>
<comment type="caution">
    <text evidence="3">The sequence shown here is derived from an EMBL/GenBank/DDBJ whole genome shotgun (WGS) entry which is preliminary data.</text>
</comment>
<accession>A0A833VQL3</accession>
<reference evidence="3" key="1">
    <citation type="submission" date="2020-01" db="EMBL/GenBank/DDBJ databases">
        <title>Genome sequence of Kobresia littledalei, the first chromosome-level genome in the family Cyperaceae.</title>
        <authorList>
            <person name="Qu G."/>
        </authorList>
    </citation>
    <scope>NUCLEOTIDE SEQUENCE</scope>
    <source>
        <strain evidence="3">C.B.Clarke</strain>
        <tissue evidence="3">Leaf</tissue>
    </source>
</reference>
<dbReference type="PANTHER" id="PTHR47587:SF2">
    <property type="entry name" value="OS05G0103500 PROTEIN"/>
    <property type="match status" value="1"/>
</dbReference>
<name>A0A833VQL3_9POAL</name>
<dbReference type="EMBL" id="SWLB01000006">
    <property type="protein sequence ID" value="KAF3337485.1"/>
    <property type="molecule type" value="Genomic_DNA"/>
</dbReference>
<dbReference type="AlphaFoldDB" id="A0A833VQL3"/>